<dbReference type="SUPFAM" id="SSF56235">
    <property type="entry name" value="N-terminal nucleophile aminohydrolases (Ntn hydrolases)"/>
    <property type="match status" value="1"/>
</dbReference>
<protein>
    <submittedName>
        <fullName evidence="2">Proteasome subunit alpha type-7-A</fullName>
    </submittedName>
</protein>
<dbReference type="AlphaFoldDB" id="A0A2U1PSI3"/>
<keyword evidence="3" id="KW-1185">Reference proteome</keyword>
<gene>
    <name evidence="2" type="ORF">CTI12_AA117150</name>
</gene>
<feature type="region of interest" description="Disordered" evidence="1">
    <location>
        <begin position="28"/>
        <end position="54"/>
    </location>
</feature>
<evidence type="ECO:0000313" key="3">
    <source>
        <dbReference type="Proteomes" id="UP000245207"/>
    </source>
</evidence>
<evidence type="ECO:0000256" key="1">
    <source>
        <dbReference type="SAM" id="MobiDB-lite"/>
    </source>
</evidence>
<dbReference type="STRING" id="35608.A0A2U1PSI3"/>
<sequence>MIYGYAFIYPLARFFGCKVIIYTHYPTQSASTPSPQTSNMSALRPHYSSQPPQVVQPTMSAASTPLQQPFHMSSMPQMPLQPTIPSQPKLYNCGTIFITIALACAGLKTNACVLINKARIECQSHKLTVEDPVIVEYITRYIRVRFTKEAIILSIDEKKIWYYNKCRTCGKKLVDGCPHWQCQESNDEPTPNYSPLYDEVISLCLGLGELEAATAIVEDLETSGITRIRGGKADTSRRLDGRDLWMPNIGYSGVVLCDRGSNQIQAEKLKPGALW</sequence>
<dbReference type="EMBL" id="PKPP01000787">
    <property type="protein sequence ID" value="PWA88704.1"/>
    <property type="molecule type" value="Genomic_DNA"/>
</dbReference>
<accession>A0A2U1PSI3</accession>
<name>A0A2U1PSI3_ARTAN</name>
<comment type="caution">
    <text evidence="2">The sequence shown here is derived from an EMBL/GenBank/DDBJ whole genome shotgun (WGS) entry which is preliminary data.</text>
</comment>
<keyword evidence="2" id="KW-0647">Proteasome</keyword>
<dbReference type="Proteomes" id="UP000245207">
    <property type="component" value="Unassembled WGS sequence"/>
</dbReference>
<dbReference type="Gene3D" id="3.60.20.10">
    <property type="entry name" value="Glutamine Phosphoribosylpyrophosphate, subunit 1, domain 1"/>
    <property type="match status" value="1"/>
</dbReference>
<dbReference type="GO" id="GO:0000502">
    <property type="term" value="C:proteasome complex"/>
    <property type="evidence" value="ECO:0007669"/>
    <property type="project" value="UniProtKB-KW"/>
</dbReference>
<organism evidence="2 3">
    <name type="scientific">Artemisia annua</name>
    <name type="common">Sweet wormwood</name>
    <dbReference type="NCBI Taxonomy" id="35608"/>
    <lineage>
        <taxon>Eukaryota</taxon>
        <taxon>Viridiplantae</taxon>
        <taxon>Streptophyta</taxon>
        <taxon>Embryophyta</taxon>
        <taxon>Tracheophyta</taxon>
        <taxon>Spermatophyta</taxon>
        <taxon>Magnoliopsida</taxon>
        <taxon>eudicotyledons</taxon>
        <taxon>Gunneridae</taxon>
        <taxon>Pentapetalae</taxon>
        <taxon>asterids</taxon>
        <taxon>campanulids</taxon>
        <taxon>Asterales</taxon>
        <taxon>Asteraceae</taxon>
        <taxon>Asteroideae</taxon>
        <taxon>Anthemideae</taxon>
        <taxon>Artemisiinae</taxon>
        <taxon>Artemisia</taxon>
    </lineage>
</organism>
<evidence type="ECO:0000313" key="2">
    <source>
        <dbReference type="EMBL" id="PWA88704.1"/>
    </source>
</evidence>
<proteinExistence type="predicted"/>
<feature type="compositionally biased region" description="Low complexity" evidence="1">
    <location>
        <begin position="28"/>
        <end position="38"/>
    </location>
</feature>
<reference evidence="2 3" key="1">
    <citation type="journal article" date="2018" name="Mol. Plant">
        <title>The genome of Artemisia annua provides insight into the evolution of Asteraceae family and artemisinin biosynthesis.</title>
        <authorList>
            <person name="Shen Q."/>
            <person name="Zhang L."/>
            <person name="Liao Z."/>
            <person name="Wang S."/>
            <person name="Yan T."/>
            <person name="Shi P."/>
            <person name="Liu M."/>
            <person name="Fu X."/>
            <person name="Pan Q."/>
            <person name="Wang Y."/>
            <person name="Lv Z."/>
            <person name="Lu X."/>
            <person name="Zhang F."/>
            <person name="Jiang W."/>
            <person name="Ma Y."/>
            <person name="Chen M."/>
            <person name="Hao X."/>
            <person name="Li L."/>
            <person name="Tang Y."/>
            <person name="Lv G."/>
            <person name="Zhou Y."/>
            <person name="Sun X."/>
            <person name="Brodelius P.E."/>
            <person name="Rose J.K.C."/>
            <person name="Tang K."/>
        </authorList>
    </citation>
    <scope>NUCLEOTIDE SEQUENCE [LARGE SCALE GENOMIC DNA]</scope>
    <source>
        <strain evidence="3">cv. Huhao1</strain>
        <tissue evidence="2">Leaf</tissue>
    </source>
</reference>
<dbReference type="InterPro" id="IPR029055">
    <property type="entry name" value="Ntn_hydrolases_N"/>
</dbReference>